<dbReference type="SUPFAM" id="SSF51445">
    <property type="entry name" value="(Trans)glycosidases"/>
    <property type="match status" value="1"/>
</dbReference>
<dbReference type="SMART" id="SM00636">
    <property type="entry name" value="Glyco_18"/>
    <property type="match status" value="1"/>
</dbReference>
<accession>A0ABS4GHK3</accession>
<evidence type="ECO:0000313" key="6">
    <source>
        <dbReference type="Proteomes" id="UP001519342"/>
    </source>
</evidence>
<dbReference type="PANTHER" id="PTHR46066:SF2">
    <property type="entry name" value="CHITINASE DOMAIN-CONTAINING PROTEIN 1"/>
    <property type="match status" value="1"/>
</dbReference>
<dbReference type="Pfam" id="PF01476">
    <property type="entry name" value="LysM"/>
    <property type="match status" value="2"/>
</dbReference>
<evidence type="ECO:0000256" key="2">
    <source>
        <dbReference type="ARBA" id="ARBA00023295"/>
    </source>
</evidence>
<organism evidence="5 6">
    <name type="scientific">Sedimentibacter acidaminivorans</name>
    <dbReference type="NCBI Taxonomy" id="913099"/>
    <lineage>
        <taxon>Bacteria</taxon>
        <taxon>Bacillati</taxon>
        <taxon>Bacillota</taxon>
        <taxon>Tissierellia</taxon>
        <taxon>Sedimentibacter</taxon>
    </lineage>
</organism>
<dbReference type="RefSeq" id="WP_209512843.1">
    <property type="nucleotide sequence ID" value="NZ_JAGGKS010000010.1"/>
</dbReference>
<dbReference type="InterPro" id="IPR041704">
    <property type="entry name" value="CFLE_GH18"/>
</dbReference>
<dbReference type="Proteomes" id="UP001519342">
    <property type="component" value="Unassembled WGS sequence"/>
</dbReference>
<dbReference type="InterPro" id="IPR036779">
    <property type="entry name" value="LysM_dom_sf"/>
</dbReference>
<dbReference type="PANTHER" id="PTHR46066">
    <property type="entry name" value="CHITINASE DOMAIN-CONTAINING PROTEIN 1 FAMILY MEMBER"/>
    <property type="match status" value="1"/>
</dbReference>
<dbReference type="SMART" id="SM00257">
    <property type="entry name" value="LysM"/>
    <property type="match status" value="2"/>
</dbReference>
<dbReference type="CDD" id="cd02874">
    <property type="entry name" value="GH18_CFLE_spore_hydrolase"/>
    <property type="match status" value="1"/>
</dbReference>
<dbReference type="InterPro" id="IPR001223">
    <property type="entry name" value="Glyco_hydro18_cat"/>
</dbReference>
<dbReference type="InterPro" id="IPR029070">
    <property type="entry name" value="Chitinase_insertion_sf"/>
</dbReference>
<sequence length="423" mass="48511">MVIHVVNWGDILWKIAKYYNSSVDRIVEVNNLHDPNKLLVGQSLLIPTDDTLYTIKYGDVLWRIAEKYGVSVENIMKTNSIINPNFLYPGTKITIPQREKKKIDVNGYIYMLGNDSVPIIEEVGDNLTYLSPFAYLIKEDGGLQGLDDMAAIKTAISENIVPMMAITNFSVTSKGENLAREVLNNPRIIQKLQTNIINIMKEKGYKGLNIDFENVLPSDREAYNRFLKSTVDIMHKEGFFVSTALAPKINKDQVGLLYEAHDYEAHGKIVDFVVLMTYEWGWRGGPPRAISPVNEMERVLDYAVTVIPTDKILMGFQIYARDWTLPFVGGREAETFSVQEAIDRAYKYKATIQYDVISQSPFYQYTDENGIAHEVWFEDARSAQAKFDLVKDYNLRGLSYWVLGYPFQQNWELLADNFTVRKR</sequence>
<dbReference type="CDD" id="cd00118">
    <property type="entry name" value="LysM"/>
    <property type="match status" value="2"/>
</dbReference>
<protein>
    <submittedName>
        <fullName evidence="5">Spore germination protein</fullName>
    </submittedName>
</protein>
<dbReference type="Pfam" id="PF00704">
    <property type="entry name" value="Glyco_hydro_18"/>
    <property type="match status" value="1"/>
</dbReference>
<dbReference type="InterPro" id="IPR011583">
    <property type="entry name" value="Chitinase_II/V-like_cat"/>
</dbReference>
<dbReference type="PROSITE" id="PS51782">
    <property type="entry name" value="LYSM"/>
    <property type="match status" value="2"/>
</dbReference>
<evidence type="ECO:0000313" key="5">
    <source>
        <dbReference type="EMBL" id="MBP1927129.1"/>
    </source>
</evidence>
<name>A0ABS4GHK3_9FIRM</name>
<feature type="domain" description="LysM" evidence="3">
    <location>
        <begin position="2"/>
        <end position="46"/>
    </location>
</feature>
<dbReference type="InterPro" id="IPR017853">
    <property type="entry name" value="GH"/>
</dbReference>
<keyword evidence="2" id="KW-0326">Glycosidase</keyword>
<evidence type="ECO:0000256" key="1">
    <source>
        <dbReference type="ARBA" id="ARBA00022801"/>
    </source>
</evidence>
<reference evidence="5 6" key="1">
    <citation type="submission" date="2021-03" db="EMBL/GenBank/DDBJ databases">
        <title>Genomic Encyclopedia of Type Strains, Phase IV (KMG-IV): sequencing the most valuable type-strain genomes for metagenomic binning, comparative biology and taxonomic classification.</title>
        <authorList>
            <person name="Goeker M."/>
        </authorList>
    </citation>
    <scope>NUCLEOTIDE SEQUENCE [LARGE SCALE GENOMIC DNA]</scope>
    <source>
        <strain evidence="5 6">DSM 24004</strain>
    </source>
</reference>
<evidence type="ECO:0000259" key="4">
    <source>
        <dbReference type="PROSITE" id="PS51910"/>
    </source>
</evidence>
<dbReference type="PROSITE" id="PS51910">
    <property type="entry name" value="GH18_2"/>
    <property type="match status" value="1"/>
</dbReference>
<feature type="domain" description="GH18" evidence="4">
    <location>
        <begin position="103"/>
        <end position="423"/>
    </location>
</feature>
<dbReference type="Gene3D" id="3.10.350.10">
    <property type="entry name" value="LysM domain"/>
    <property type="match status" value="2"/>
</dbReference>
<dbReference type="Gene3D" id="3.10.50.10">
    <property type="match status" value="1"/>
</dbReference>
<gene>
    <name evidence="5" type="ORF">J2Z76_003002</name>
</gene>
<keyword evidence="1" id="KW-0378">Hydrolase</keyword>
<comment type="caution">
    <text evidence="5">The sequence shown here is derived from an EMBL/GenBank/DDBJ whole genome shotgun (WGS) entry which is preliminary data.</text>
</comment>
<dbReference type="SUPFAM" id="SSF54106">
    <property type="entry name" value="LysM domain"/>
    <property type="match status" value="2"/>
</dbReference>
<dbReference type="EMBL" id="JAGGKS010000010">
    <property type="protein sequence ID" value="MBP1927129.1"/>
    <property type="molecule type" value="Genomic_DNA"/>
</dbReference>
<proteinExistence type="predicted"/>
<evidence type="ECO:0000259" key="3">
    <source>
        <dbReference type="PROSITE" id="PS51782"/>
    </source>
</evidence>
<keyword evidence="6" id="KW-1185">Reference proteome</keyword>
<dbReference type="InterPro" id="IPR018392">
    <property type="entry name" value="LysM"/>
</dbReference>
<dbReference type="Gene3D" id="3.20.20.80">
    <property type="entry name" value="Glycosidases"/>
    <property type="match status" value="1"/>
</dbReference>
<feature type="domain" description="LysM" evidence="3">
    <location>
        <begin position="51"/>
        <end position="95"/>
    </location>
</feature>